<dbReference type="Proteomes" id="UP000027466">
    <property type="component" value="Unassembled WGS sequence"/>
</dbReference>
<evidence type="ECO:0000313" key="2">
    <source>
        <dbReference type="Proteomes" id="UP000027466"/>
    </source>
</evidence>
<sequence length="592" mass="67400">MNLFEIGIIEEEPIFDPHQIAAAISEDVAAIKPDWDKLHSVSTLVHRLCEGDDVALVQKALNDFLERNWEALAVQARKYAFDRFQQKHSADRVGFDEALDRWQVLTNDPILHRQMVEKFTEGKPSNRELNQLKLVRGTFETARAVLEHAWKYDLEGELLKHQSLSGAMGAILRDSAGHTRWGQLQALLWLKRGDADEVSAFERGLGQHVLEVAELLDEFGILRQRSAHYQLSYLSPQSRESWRRQLRRAVGGDIELRNAVVELLFLYGEAGNDREVLFAAARLQGPESEPYLNQLRRHSDRFVRRRATALLDLMSSVPDIIEQELLKSATREDELSRRSVRPRPTRTWIGDDRIENLIEQTVNDVARKYSNDISPTRSSGEETHVAILFDRISQALAIVSSRLEELARQHDEYEYLRIHLTHRIVGKTEEGGPGTDGAKRLSTDICILFTGRDREKLFAQRVSLLQAKRITRDVDQASDRYSIDRSQLEDLARQTMAGFLATLGPCHADVSIPIIPARLMLDMIERGEPSTVLYPGRAAELGKSIGTWLLEDVIGLWTGDWNNNVIDVAKGGVFRRPYMLVEIVAERLQLNN</sequence>
<dbReference type="EMBL" id="JFHC01000079">
    <property type="protein sequence ID" value="KDR38715.1"/>
    <property type="molecule type" value="Genomic_DNA"/>
</dbReference>
<evidence type="ECO:0000313" key="1">
    <source>
        <dbReference type="EMBL" id="KDR38715.1"/>
    </source>
</evidence>
<accession>A0A069PDR6</accession>
<protein>
    <submittedName>
        <fullName evidence="1">Uncharacterized protein</fullName>
    </submittedName>
</protein>
<organism evidence="1 2">
    <name type="scientific">Caballeronia glathei</name>
    <dbReference type="NCBI Taxonomy" id="60547"/>
    <lineage>
        <taxon>Bacteria</taxon>
        <taxon>Pseudomonadati</taxon>
        <taxon>Pseudomonadota</taxon>
        <taxon>Betaproteobacteria</taxon>
        <taxon>Burkholderiales</taxon>
        <taxon>Burkholderiaceae</taxon>
        <taxon>Caballeronia</taxon>
    </lineage>
</organism>
<keyword evidence="2" id="KW-1185">Reference proteome</keyword>
<comment type="caution">
    <text evidence="1">The sequence shown here is derived from an EMBL/GenBank/DDBJ whole genome shotgun (WGS) entry which is preliminary data.</text>
</comment>
<dbReference type="AlphaFoldDB" id="A0A069PDR6"/>
<reference evidence="1 2" key="1">
    <citation type="submission" date="2014-03" db="EMBL/GenBank/DDBJ databases">
        <title>Draft Genome Sequences of Four Burkholderia Strains.</title>
        <authorList>
            <person name="Liu X.Y."/>
            <person name="Li C.X."/>
            <person name="Xu J.H."/>
        </authorList>
    </citation>
    <scope>NUCLEOTIDE SEQUENCE [LARGE SCALE GENOMIC DNA]</scope>
    <source>
        <strain evidence="1 2">DSM 50014</strain>
    </source>
</reference>
<proteinExistence type="predicted"/>
<name>A0A069PDR6_9BURK</name>
<gene>
    <name evidence="1" type="ORF">BG61_37870</name>
</gene>